<dbReference type="EMBL" id="CP034145">
    <property type="protein sequence ID" value="AZH24153.1"/>
    <property type="molecule type" value="Genomic_DNA"/>
</dbReference>
<dbReference type="AlphaFoldDB" id="A0A3M0DXI4"/>
<dbReference type="Proteomes" id="UP000277326">
    <property type="component" value="Unassembled WGS sequence"/>
</dbReference>
<proteinExistence type="predicted"/>
<keyword evidence="5" id="KW-1185">Reference proteome</keyword>
<keyword evidence="1" id="KW-0472">Membrane</keyword>
<name>A0A3M0DXI4_9EURY</name>
<sequence length="157" mass="16211">MRPRRLVPVALAIAGLVAIVIGIHQGLVHVAPGYDGTITTGWGGDLNHEERLLARLALVGVVGAVAARRWRRLAVVPAATGGVVLFYALRAALHYALDPGLYVEVSAYGGPTRLVLGAEPFLLVAGGALLVGAAVVEWRARPDDADGGASAPTPSVR</sequence>
<reference evidence="2 5" key="2">
    <citation type="submission" date="2018-07" db="EMBL/GenBank/DDBJ databases">
        <title>Genome sequences of Haloplanus aerogenes JCM 16430T.</title>
        <authorList>
            <person name="Kim Y.B."/>
            <person name="Roh S.W."/>
        </authorList>
    </citation>
    <scope>NUCLEOTIDE SEQUENCE [LARGE SCALE GENOMIC DNA]</scope>
    <source>
        <strain evidence="2 5">JCM 16430</strain>
    </source>
</reference>
<evidence type="ECO:0000313" key="2">
    <source>
        <dbReference type="EMBL" id="AZH24153.1"/>
    </source>
</evidence>
<gene>
    <name evidence="3" type="ORF">ATH50_1471</name>
    <name evidence="2" type="ORF">DU502_01630</name>
</gene>
<feature type="transmembrane region" description="Helical" evidence="1">
    <location>
        <begin position="52"/>
        <end position="67"/>
    </location>
</feature>
<dbReference type="Proteomes" id="UP000282007">
    <property type="component" value="Chromosome"/>
</dbReference>
<evidence type="ECO:0000313" key="4">
    <source>
        <dbReference type="Proteomes" id="UP000277326"/>
    </source>
</evidence>
<evidence type="ECO:0000313" key="3">
    <source>
        <dbReference type="EMBL" id="RMB24229.1"/>
    </source>
</evidence>
<reference evidence="3 4" key="1">
    <citation type="journal article" date="2015" name="Stand. Genomic Sci.">
        <title>Genomic Encyclopedia of Bacterial and Archaeal Type Strains, Phase III: the genomes of soil and plant-associated and newly described type strains.</title>
        <authorList>
            <person name="Whitman W.B."/>
            <person name="Woyke T."/>
            <person name="Klenk H.P."/>
            <person name="Zhou Y."/>
            <person name="Lilburn T.G."/>
            <person name="Beck B.J."/>
            <person name="De Vos P."/>
            <person name="Vandamme P."/>
            <person name="Eisen J.A."/>
            <person name="Garrity G."/>
            <person name="Hugenholtz P."/>
            <person name="Kyrpides N.C."/>
        </authorList>
    </citation>
    <scope>NUCLEOTIDE SEQUENCE [LARGE SCALE GENOMIC DNA]</scope>
    <source>
        <strain evidence="3 4">CGMCC 1.10124</strain>
    </source>
</reference>
<dbReference type="KEGG" id="haer:DU502_01630"/>
<keyword evidence="1" id="KW-0812">Transmembrane</keyword>
<keyword evidence="1" id="KW-1133">Transmembrane helix</keyword>
<feature type="transmembrane region" description="Helical" evidence="1">
    <location>
        <begin position="117"/>
        <end position="136"/>
    </location>
</feature>
<dbReference type="OrthoDB" id="293352at2157"/>
<dbReference type="GeneID" id="38469946"/>
<evidence type="ECO:0000256" key="1">
    <source>
        <dbReference type="SAM" id="Phobius"/>
    </source>
</evidence>
<accession>A0A3M0DXI4</accession>
<evidence type="ECO:0008006" key="6">
    <source>
        <dbReference type="Google" id="ProtNLM"/>
    </source>
</evidence>
<dbReference type="EMBL" id="REFS01000002">
    <property type="protein sequence ID" value="RMB24229.1"/>
    <property type="molecule type" value="Genomic_DNA"/>
</dbReference>
<protein>
    <recommendedName>
        <fullName evidence="6">DUF3995 domain-containing protein</fullName>
    </recommendedName>
</protein>
<evidence type="ECO:0000313" key="5">
    <source>
        <dbReference type="Proteomes" id="UP000282007"/>
    </source>
</evidence>
<organism evidence="3 4">
    <name type="scientific">Haloplanus aerogenes</name>
    <dbReference type="NCBI Taxonomy" id="660522"/>
    <lineage>
        <taxon>Archaea</taxon>
        <taxon>Methanobacteriati</taxon>
        <taxon>Methanobacteriota</taxon>
        <taxon>Stenosarchaea group</taxon>
        <taxon>Halobacteria</taxon>
        <taxon>Halobacteriales</taxon>
        <taxon>Haloferacaceae</taxon>
        <taxon>Haloplanus</taxon>
    </lineage>
</organism>
<reference evidence="3" key="3">
    <citation type="submission" date="2018-10" db="EMBL/GenBank/DDBJ databases">
        <authorList>
            <person name="Whitman W."/>
            <person name="Huntemann M."/>
            <person name="Clum A."/>
            <person name="Pillay M."/>
            <person name="Palaniappan K."/>
            <person name="Varghese N."/>
            <person name="Mikhailova N."/>
            <person name="Stamatis D."/>
            <person name="Reddy T."/>
            <person name="Daum C."/>
            <person name="Shapiro N."/>
            <person name="Ivanova N."/>
            <person name="Kyrpides N."/>
            <person name="Woyke T."/>
        </authorList>
    </citation>
    <scope>NUCLEOTIDE SEQUENCE</scope>
    <source>
        <strain evidence="3">CGMCC 1.10124</strain>
    </source>
</reference>
<feature type="transmembrane region" description="Helical" evidence="1">
    <location>
        <begin position="74"/>
        <end position="97"/>
    </location>
</feature>
<dbReference type="RefSeq" id="WP_121920098.1">
    <property type="nucleotide sequence ID" value="NZ_CP034145.1"/>
</dbReference>